<keyword evidence="5" id="KW-0326">Glycosidase</keyword>
<dbReference type="InterPro" id="IPR012341">
    <property type="entry name" value="6hp_glycosidase-like_sf"/>
</dbReference>
<dbReference type="SUPFAM" id="SSF48225">
    <property type="entry name" value="Seven-hairpin glycosidases"/>
    <property type="match status" value="1"/>
</dbReference>
<dbReference type="EMBL" id="CAJOBE010002416">
    <property type="protein sequence ID" value="CAF3820969.1"/>
    <property type="molecule type" value="Genomic_DNA"/>
</dbReference>
<dbReference type="Proteomes" id="UP000663823">
    <property type="component" value="Unassembled WGS sequence"/>
</dbReference>
<evidence type="ECO:0000256" key="1">
    <source>
        <dbReference type="ARBA" id="ARBA00004240"/>
    </source>
</evidence>
<keyword evidence="4" id="KW-0325">Glycoprotein</keyword>
<evidence type="ECO:0000256" key="3">
    <source>
        <dbReference type="ARBA" id="ARBA00022824"/>
    </source>
</evidence>
<dbReference type="Proteomes" id="UP000663882">
    <property type="component" value="Unassembled WGS sequence"/>
</dbReference>
<dbReference type="GO" id="GO:0005509">
    <property type="term" value="F:calcium ion binding"/>
    <property type="evidence" value="ECO:0007669"/>
    <property type="project" value="InterPro"/>
</dbReference>
<sequence length="349" mass="40392">MYSNRSSFQLIFTNDSTDAIMEENKIQQDIIEYFMNHSLFDSLFYMIPTVGRITNALMHKAVHVLMSDQFDVIISSSLVLGAHALCQKTLINVHSGDWIVRESGIDTGIDSYYEYLFKANVLLGEKNNDYLSGFQEHCSSIMSYVQQGVAIVNVHMHQSYRWTKNHMDALLAFWPRLQVMTGDLKSAIELHEMLYQVVKNHKFLPETFTTDHRIHRNSHPLRPEFVESTYYSYDSHYLEVGRTILTNLEKYARVPCGCAAISDVSTGQYEDRIDSFLLTETFKYLYSLVDSTPHRYVDIEQFIFIKEACLLPLNLLLFNINDALRKEFDKTTLLSACVYKQKSLSLTET</sequence>
<proteinExistence type="inferred from homology"/>
<dbReference type="Gene3D" id="1.50.10.10">
    <property type="match status" value="1"/>
</dbReference>
<evidence type="ECO:0000313" key="6">
    <source>
        <dbReference type="EMBL" id="CAF0895398.1"/>
    </source>
</evidence>
<dbReference type="OrthoDB" id="8118055at2759"/>
<comment type="similarity">
    <text evidence="2 5">Belongs to the glycosyl hydrolase 47 family.</text>
</comment>
<evidence type="ECO:0000313" key="9">
    <source>
        <dbReference type="Proteomes" id="UP000663882"/>
    </source>
</evidence>
<dbReference type="PANTHER" id="PTHR45679:SF2">
    <property type="entry name" value="ER DEGRADATION-ENHANCING ALPHA-MANNOSIDASE-LIKE PROTEIN 3"/>
    <property type="match status" value="1"/>
</dbReference>
<accession>A0A813ZA75</accession>
<dbReference type="EMBL" id="CAJNOO010000300">
    <property type="protein sequence ID" value="CAF0895398.1"/>
    <property type="molecule type" value="Genomic_DNA"/>
</dbReference>
<reference evidence="6" key="1">
    <citation type="submission" date="2021-02" db="EMBL/GenBank/DDBJ databases">
        <authorList>
            <person name="Nowell W R."/>
        </authorList>
    </citation>
    <scope>NUCLEOTIDE SEQUENCE</scope>
</reference>
<dbReference type="EMBL" id="CAJOAX010012083">
    <property type="protein sequence ID" value="CAF4105697.1"/>
    <property type="molecule type" value="Genomic_DNA"/>
</dbReference>
<keyword evidence="3" id="KW-0256">Endoplasmic reticulum</keyword>
<dbReference type="InterPro" id="IPR001382">
    <property type="entry name" value="Glyco_hydro_47"/>
</dbReference>
<dbReference type="GO" id="GO:1904380">
    <property type="term" value="P:endoplasmic reticulum mannose trimming"/>
    <property type="evidence" value="ECO:0007669"/>
    <property type="project" value="InterPro"/>
</dbReference>
<dbReference type="PANTHER" id="PTHR45679">
    <property type="entry name" value="ER DEGRADATION-ENHANCING ALPHA-MANNOSIDASE-LIKE PROTEIN 2"/>
    <property type="match status" value="1"/>
</dbReference>
<comment type="subcellular location">
    <subcellularLocation>
        <location evidence="1">Endoplasmic reticulum</location>
    </subcellularLocation>
</comment>
<dbReference type="Proteomes" id="UP000663874">
    <property type="component" value="Unassembled WGS sequence"/>
</dbReference>
<evidence type="ECO:0000313" key="8">
    <source>
        <dbReference type="EMBL" id="CAF4105697.1"/>
    </source>
</evidence>
<dbReference type="GO" id="GO:0016020">
    <property type="term" value="C:membrane"/>
    <property type="evidence" value="ECO:0007669"/>
    <property type="project" value="InterPro"/>
</dbReference>
<evidence type="ECO:0000256" key="5">
    <source>
        <dbReference type="RuleBase" id="RU361193"/>
    </source>
</evidence>
<dbReference type="PRINTS" id="PR00747">
    <property type="entry name" value="GLYHDRLASE47"/>
</dbReference>
<name>A0A813ZA75_9BILA</name>
<dbReference type="InterPro" id="IPR036026">
    <property type="entry name" value="Seven-hairpin_glycosidases"/>
</dbReference>
<dbReference type="EC" id="3.2.1.-" evidence="5"/>
<keyword evidence="5" id="KW-0378">Hydrolase</keyword>
<evidence type="ECO:0000256" key="4">
    <source>
        <dbReference type="ARBA" id="ARBA00023180"/>
    </source>
</evidence>
<protein>
    <recommendedName>
        <fullName evidence="5">alpha-1,2-Mannosidase</fullName>
        <ecNumber evidence="5">3.2.1.-</ecNumber>
    </recommendedName>
</protein>
<dbReference type="AlphaFoldDB" id="A0A813ZA75"/>
<gene>
    <name evidence="7" type="ORF">FNK824_LOCUS16156</name>
    <name evidence="8" type="ORF">OTI717_LOCUS34309</name>
    <name evidence="6" type="ORF">RFH988_LOCUS8706</name>
</gene>
<dbReference type="Pfam" id="PF01532">
    <property type="entry name" value="Glyco_hydro_47"/>
    <property type="match status" value="1"/>
</dbReference>
<dbReference type="GO" id="GO:0044322">
    <property type="term" value="C:endoplasmic reticulum quality control compartment"/>
    <property type="evidence" value="ECO:0007669"/>
    <property type="project" value="GOC"/>
</dbReference>
<evidence type="ECO:0000256" key="2">
    <source>
        <dbReference type="ARBA" id="ARBA00007658"/>
    </source>
</evidence>
<evidence type="ECO:0000313" key="7">
    <source>
        <dbReference type="EMBL" id="CAF3820969.1"/>
    </source>
</evidence>
<dbReference type="GO" id="GO:0004571">
    <property type="term" value="F:mannosyl-oligosaccharide 1,2-alpha-mannosidase activity"/>
    <property type="evidence" value="ECO:0007669"/>
    <property type="project" value="InterPro"/>
</dbReference>
<comment type="caution">
    <text evidence="6">The sequence shown here is derived from an EMBL/GenBank/DDBJ whole genome shotgun (WGS) entry which is preliminary data.</text>
</comment>
<dbReference type="GO" id="GO:0005975">
    <property type="term" value="P:carbohydrate metabolic process"/>
    <property type="evidence" value="ECO:0007669"/>
    <property type="project" value="InterPro"/>
</dbReference>
<organism evidence="6 9">
    <name type="scientific">Rotaria sordida</name>
    <dbReference type="NCBI Taxonomy" id="392033"/>
    <lineage>
        <taxon>Eukaryota</taxon>
        <taxon>Metazoa</taxon>
        <taxon>Spiralia</taxon>
        <taxon>Gnathifera</taxon>
        <taxon>Rotifera</taxon>
        <taxon>Eurotatoria</taxon>
        <taxon>Bdelloidea</taxon>
        <taxon>Philodinida</taxon>
        <taxon>Philodinidae</taxon>
        <taxon>Rotaria</taxon>
    </lineage>
</organism>
<dbReference type="InterPro" id="IPR044674">
    <property type="entry name" value="EDEM1/2/3"/>
</dbReference>